<keyword evidence="2" id="KW-1185">Reference proteome</keyword>
<evidence type="ECO:0000313" key="2">
    <source>
        <dbReference type="Proteomes" id="UP000676409"/>
    </source>
</evidence>
<dbReference type="PANTHER" id="PTHR35802">
    <property type="entry name" value="PROTEASE SYNTHASE AND SPORULATION PROTEIN PAI 2"/>
    <property type="match status" value="1"/>
</dbReference>
<protein>
    <submittedName>
        <fullName evidence="1">FMN-binding negative transcriptional regulator</fullName>
    </submittedName>
</protein>
<dbReference type="SUPFAM" id="SSF50475">
    <property type="entry name" value="FMN-binding split barrel"/>
    <property type="match status" value="1"/>
</dbReference>
<organism evidence="1 2">
    <name type="scientific">Phenylobacterium montanum</name>
    <dbReference type="NCBI Taxonomy" id="2823693"/>
    <lineage>
        <taxon>Bacteria</taxon>
        <taxon>Pseudomonadati</taxon>
        <taxon>Pseudomonadota</taxon>
        <taxon>Alphaproteobacteria</taxon>
        <taxon>Caulobacterales</taxon>
        <taxon>Caulobacteraceae</taxon>
        <taxon>Phenylobacterium</taxon>
    </lineage>
</organism>
<sequence length="200" mass="21485">MHPAKPFLETDPERLEALAAERGLALIVGVKDGRPLCAHAPVLLSDGRLRFHLSAANPLARALEDGAVALAVVTGAEAYVSPDWYGLEDQVPTWNYLSAEIEGPVRRLDAEDAAALLDDLSAVFEARLAPKPPWTRGKMTPGRFEAMLNGIVAFEMQVERLEGVRKLGQNKPAEARLGVASALEALGVAEMAGLVRQTLD</sequence>
<dbReference type="Proteomes" id="UP000676409">
    <property type="component" value="Chromosome"/>
</dbReference>
<dbReference type="EMBL" id="CP073078">
    <property type="protein sequence ID" value="QUD86856.1"/>
    <property type="molecule type" value="Genomic_DNA"/>
</dbReference>
<evidence type="ECO:0000313" key="1">
    <source>
        <dbReference type="EMBL" id="QUD86856.1"/>
    </source>
</evidence>
<accession>A0A975FXA8</accession>
<gene>
    <name evidence="1" type="ORF">KCG34_17485</name>
</gene>
<dbReference type="InterPro" id="IPR007396">
    <property type="entry name" value="TR_PAI2-type"/>
</dbReference>
<dbReference type="PIRSF" id="PIRSF010372">
    <property type="entry name" value="PaiB"/>
    <property type="match status" value="1"/>
</dbReference>
<dbReference type="AlphaFoldDB" id="A0A975FXA8"/>
<dbReference type="Pfam" id="PF04299">
    <property type="entry name" value="FMN_bind_2"/>
    <property type="match status" value="1"/>
</dbReference>
<dbReference type="PANTHER" id="PTHR35802:SF1">
    <property type="entry name" value="PROTEASE SYNTHASE AND SPORULATION PROTEIN PAI 2"/>
    <property type="match status" value="1"/>
</dbReference>
<dbReference type="RefSeq" id="WP_211936908.1">
    <property type="nucleotide sequence ID" value="NZ_CP073078.1"/>
</dbReference>
<dbReference type="KEGG" id="caul:KCG34_17485"/>
<dbReference type="InterPro" id="IPR012349">
    <property type="entry name" value="Split_barrel_FMN-bd"/>
</dbReference>
<name>A0A975FXA8_9CAUL</name>
<proteinExistence type="predicted"/>
<dbReference type="Gene3D" id="2.30.110.10">
    <property type="entry name" value="Electron Transport, Fmn-binding Protein, Chain A"/>
    <property type="match status" value="1"/>
</dbReference>
<reference evidence="1" key="1">
    <citation type="submission" date="2021-04" db="EMBL/GenBank/DDBJ databases">
        <title>The complete genome sequence of Caulobacter sp. S6.</title>
        <authorList>
            <person name="Tang Y."/>
            <person name="Ouyang W."/>
            <person name="Liu Q."/>
            <person name="Huang B."/>
            <person name="Guo Z."/>
            <person name="Lei P."/>
        </authorList>
    </citation>
    <scope>NUCLEOTIDE SEQUENCE</scope>
    <source>
        <strain evidence="1">S6</strain>
    </source>
</reference>